<keyword evidence="3" id="KW-1185">Reference proteome</keyword>
<dbReference type="Proteomes" id="UP001147746">
    <property type="component" value="Unassembled WGS sequence"/>
</dbReference>
<reference evidence="2" key="2">
    <citation type="journal article" date="2023" name="IMA Fungus">
        <title>Comparative genomic study of the Penicillium genus elucidates a diverse pangenome and 15 lateral gene transfer events.</title>
        <authorList>
            <person name="Petersen C."/>
            <person name="Sorensen T."/>
            <person name="Nielsen M.R."/>
            <person name="Sondergaard T.E."/>
            <person name="Sorensen J.L."/>
            <person name="Fitzpatrick D.A."/>
            <person name="Frisvad J.C."/>
            <person name="Nielsen K.L."/>
        </authorList>
    </citation>
    <scope>NUCLEOTIDE SEQUENCE</scope>
    <source>
        <strain evidence="2">IBT 21472</strain>
    </source>
</reference>
<sequence length="525" mass="59667">MKESRKSWWNVYLSKLRFKRESEAPRVRGFTISSPSVSDKFDSLGPMRPVIPQDSISESSFGVATGQRDEDYRDSSSYYEEGTISPTGSFILRPSPTSDEISENFVMASSRRHSCAYTVSSDEWVIPSSSSSGTSRVLPMDDLDAIQLSIHFGTVMRIFTKVYSLAKIMHVVFIAYGAELDNSINGLMYWTKRAEEEIRTDQLATLIDIVEHLFYTLYARLQIELAAVELCALIRRGERPLSTHFKFVLPNNDHLYRIFAACKDFLDSPMVCGNPGAAIIPALVVEFQECFIYSLICSNVVECVDDDLMRYRRYAGAILAEQPSPYRKKWNGLIPFFDSIPANLMAILCEKYFTAFPKKVPELDIPLSELGLVDIKTEDSIRWEKNIIHDHRLSALSMLEGKSIGEMRRNDPQTSIYSLSKAHKCICNSICFCAEACTRHDGVENWCPCAERHIRIMTARRHKSTGGAMFNIRANTLAWVCFQGLSGLKEDVQERQLLLEVFEMFNIFDMEIQKQRSGLTAAHWG</sequence>
<dbReference type="EMBL" id="JAPZBO010000008">
    <property type="protein sequence ID" value="KAJ5308434.1"/>
    <property type="molecule type" value="Genomic_DNA"/>
</dbReference>
<gene>
    <name evidence="2" type="ORF">N7476_009090</name>
</gene>
<proteinExistence type="predicted"/>
<organism evidence="2 3">
    <name type="scientific">Penicillium atrosanguineum</name>
    <dbReference type="NCBI Taxonomy" id="1132637"/>
    <lineage>
        <taxon>Eukaryota</taxon>
        <taxon>Fungi</taxon>
        <taxon>Dikarya</taxon>
        <taxon>Ascomycota</taxon>
        <taxon>Pezizomycotina</taxon>
        <taxon>Eurotiomycetes</taxon>
        <taxon>Eurotiomycetidae</taxon>
        <taxon>Eurotiales</taxon>
        <taxon>Aspergillaceae</taxon>
        <taxon>Penicillium</taxon>
    </lineage>
</organism>
<feature type="region of interest" description="Disordered" evidence="1">
    <location>
        <begin position="59"/>
        <end position="78"/>
    </location>
</feature>
<dbReference type="AlphaFoldDB" id="A0A9W9U2Q1"/>
<evidence type="ECO:0000313" key="2">
    <source>
        <dbReference type="EMBL" id="KAJ5308434.1"/>
    </source>
</evidence>
<protein>
    <submittedName>
        <fullName evidence="2">Uncharacterized protein</fullName>
    </submittedName>
</protein>
<accession>A0A9W9U2Q1</accession>
<name>A0A9W9U2Q1_9EURO</name>
<reference evidence="2" key="1">
    <citation type="submission" date="2022-12" db="EMBL/GenBank/DDBJ databases">
        <authorList>
            <person name="Petersen C."/>
        </authorList>
    </citation>
    <scope>NUCLEOTIDE SEQUENCE</scope>
    <source>
        <strain evidence="2">IBT 21472</strain>
    </source>
</reference>
<evidence type="ECO:0000313" key="3">
    <source>
        <dbReference type="Proteomes" id="UP001147746"/>
    </source>
</evidence>
<evidence type="ECO:0000256" key="1">
    <source>
        <dbReference type="SAM" id="MobiDB-lite"/>
    </source>
</evidence>
<comment type="caution">
    <text evidence="2">The sequence shown here is derived from an EMBL/GenBank/DDBJ whole genome shotgun (WGS) entry which is preliminary data.</text>
</comment>